<accession>A0A8D8KB58</accession>
<dbReference type="EMBL" id="HBUE01313578">
    <property type="protein sequence ID" value="CAG6584582.1"/>
    <property type="molecule type" value="Transcribed_RNA"/>
</dbReference>
<proteinExistence type="predicted"/>
<dbReference type="AlphaFoldDB" id="A0A8D8KB58"/>
<evidence type="ECO:0000313" key="2">
    <source>
        <dbReference type="EMBL" id="CAG6584582.1"/>
    </source>
</evidence>
<name>A0A8D8KB58_CULPI</name>
<keyword evidence="1" id="KW-1133">Transmembrane helix</keyword>
<keyword evidence="1" id="KW-0472">Membrane</keyword>
<keyword evidence="1" id="KW-0812">Transmembrane</keyword>
<sequence>MLLSRDSEDRDIGGSVVVPPEAAVTACEPGMSQRPVPLRGCGAGWCGDTGCEDPELGGPGFARAVVRLGGPAALLTLIFIGLGATSAGGFLALLGHRGPRGN</sequence>
<organism evidence="2">
    <name type="scientific">Culex pipiens</name>
    <name type="common">House mosquito</name>
    <dbReference type="NCBI Taxonomy" id="7175"/>
    <lineage>
        <taxon>Eukaryota</taxon>
        <taxon>Metazoa</taxon>
        <taxon>Ecdysozoa</taxon>
        <taxon>Arthropoda</taxon>
        <taxon>Hexapoda</taxon>
        <taxon>Insecta</taxon>
        <taxon>Pterygota</taxon>
        <taxon>Neoptera</taxon>
        <taxon>Endopterygota</taxon>
        <taxon>Diptera</taxon>
        <taxon>Nematocera</taxon>
        <taxon>Culicoidea</taxon>
        <taxon>Culicidae</taxon>
        <taxon>Culicinae</taxon>
        <taxon>Culicini</taxon>
        <taxon>Culex</taxon>
        <taxon>Culex</taxon>
    </lineage>
</organism>
<reference evidence="2" key="1">
    <citation type="submission" date="2021-05" db="EMBL/GenBank/DDBJ databases">
        <authorList>
            <person name="Alioto T."/>
            <person name="Alioto T."/>
            <person name="Gomez Garrido J."/>
        </authorList>
    </citation>
    <scope>NUCLEOTIDE SEQUENCE</scope>
</reference>
<evidence type="ECO:0000256" key="1">
    <source>
        <dbReference type="SAM" id="Phobius"/>
    </source>
</evidence>
<protein>
    <submittedName>
        <fullName evidence="2">(northern house mosquito) hypothetical protein</fullName>
    </submittedName>
</protein>
<feature type="transmembrane region" description="Helical" evidence="1">
    <location>
        <begin position="72"/>
        <end position="94"/>
    </location>
</feature>
<dbReference type="EMBL" id="HBUE01207270">
    <property type="protein sequence ID" value="CAG6532710.1"/>
    <property type="molecule type" value="Transcribed_RNA"/>
</dbReference>